<keyword evidence="10" id="KW-0460">Magnesium</keyword>
<keyword evidence="11" id="KW-1278">Translocase</keyword>
<feature type="transmembrane region" description="Helical" evidence="16">
    <location>
        <begin position="379"/>
        <end position="400"/>
    </location>
</feature>
<evidence type="ECO:0000256" key="3">
    <source>
        <dbReference type="ARBA" id="ARBA00022448"/>
    </source>
</evidence>
<dbReference type="InterPro" id="IPR001757">
    <property type="entry name" value="P_typ_ATPase"/>
</dbReference>
<dbReference type="NCBIfam" id="TIGR01511">
    <property type="entry name" value="ATPase-IB1_Cu"/>
    <property type="match status" value="1"/>
</dbReference>
<dbReference type="InterPro" id="IPR023299">
    <property type="entry name" value="ATPase_P-typ_cyto_dom_N"/>
</dbReference>
<keyword evidence="4" id="KW-1003">Cell membrane</keyword>
<keyword evidence="3" id="KW-0813">Transport</keyword>
<dbReference type="SUPFAM" id="SSF56784">
    <property type="entry name" value="HAD-like"/>
    <property type="match status" value="1"/>
</dbReference>
<feature type="domain" description="P-type ATPase A" evidence="17">
    <location>
        <begin position="262"/>
        <end position="362"/>
    </location>
</feature>
<feature type="transmembrane region" description="Helical" evidence="16">
    <location>
        <begin position="227"/>
        <end position="244"/>
    </location>
</feature>
<dbReference type="AlphaFoldDB" id="A0AAW4PGA2"/>
<dbReference type="GO" id="GO:0005524">
    <property type="term" value="F:ATP binding"/>
    <property type="evidence" value="ECO:0007669"/>
    <property type="project" value="UniProtKB-KW"/>
</dbReference>
<dbReference type="Pfam" id="PF00122">
    <property type="entry name" value="E1-E2_ATPase"/>
    <property type="match status" value="1"/>
</dbReference>
<dbReference type="GO" id="GO:0043682">
    <property type="term" value="F:P-type divalent copper transporter activity"/>
    <property type="evidence" value="ECO:0007669"/>
    <property type="project" value="TreeGrafter"/>
</dbReference>
<gene>
    <name evidence="18" type="ORF">EGH23_17060</name>
</gene>
<comment type="caution">
    <text evidence="18">The sequence shown here is derived from an EMBL/GenBank/DDBJ whole genome shotgun (WGS) entry which is preliminary data.</text>
</comment>
<dbReference type="SFLD" id="SFLDS00003">
    <property type="entry name" value="Haloacid_Dehalogenase"/>
    <property type="match status" value="1"/>
</dbReference>
<proteinExistence type="inferred from homology"/>
<keyword evidence="8" id="KW-0547">Nucleotide-binding</keyword>
<dbReference type="InterPro" id="IPR018303">
    <property type="entry name" value="ATPase_P-typ_P_site"/>
</dbReference>
<evidence type="ECO:0000256" key="13">
    <source>
        <dbReference type="ARBA" id="ARBA00023065"/>
    </source>
</evidence>
<reference evidence="18 19" key="1">
    <citation type="submission" date="2021-06" db="EMBL/GenBank/DDBJ databases">
        <title>Halomicroarcula sp. a new haloarchaeum isolated from saline soil.</title>
        <authorList>
            <person name="Duran-Viseras A."/>
            <person name="Sanchez-Porro C."/>
            <person name="Ventosa A."/>
        </authorList>
    </citation>
    <scope>NUCLEOTIDE SEQUENCE [LARGE SCALE GENOMIC DNA]</scope>
    <source>
        <strain evidence="18 19">F27</strain>
    </source>
</reference>
<dbReference type="SFLD" id="SFLDF00027">
    <property type="entry name" value="p-type_atpase"/>
    <property type="match status" value="1"/>
</dbReference>
<evidence type="ECO:0000256" key="7">
    <source>
        <dbReference type="ARBA" id="ARBA00022723"/>
    </source>
</evidence>
<keyword evidence="13" id="KW-0406">Ion transport</keyword>
<evidence type="ECO:0000256" key="14">
    <source>
        <dbReference type="ARBA" id="ARBA00023136"/>
    </source>
</evidence>
<dbReference type="GO" id="GO:0005886">
    <property type="term" value="C:plasma membrane"/>
    <property type="evidence" value="ECO:0007669"/>
    <property type="project" value="UniProtKB-SubCell"/>
</dbReference>
<keyword evidence="9" id="KW-0067">ATP-binding</keyword>
<evidence type="ECO:0000256" key="9">
    <source>
        <dbReference type="ARBA" id="ARBA00022840"/>
    </source>
</evidence>
<feature type="transmembrane region" description="Helical" evidence="16">
    <location>
        <begin position="723"/>
        <end position="741"/>
    </location>
</feature>
<dbReference type="GO" id="GO:0055070">
    <property type="term" value="P:copper ion homeostasis"/>
    <property type="evidence" value="ECO:0007669"/>
    <property type="project" value="TreeGrafter"/>
</dbReference>
<keyword evidence="12 16" id="KW-1133">Transmembrane helix</keyword>
<evidence type="ECO:0000256" key="4">
    <source>
        <dbReference type="ARBA" id="ARBA00022475"/>
    </source>
</evidence>
<dbReference type="GO" id="GO:0016887">
    <property type="term" value="F:ATP hydrolysis activity"/>
    <property type="evidence" value="ECO:0007669"/>
    <property type="project" value="InterPro"/>
</dbReference>
<feature type="compositionally biased region" description="Basic and acidic residues" evidence="15">
    <location>
        <begin position="74"/>
        <end position="125"/>
    </location>
</feature>
<dbReference type="EC" id="3.6.3.-" evidence="18"/>
<dbReference type="InterPro" id="IPR044492">
    <property type="entry name" value="P_typ_ATPase_HD_dom"/>
</dbReference>
<keyword evidence="14 16" id="KW-0472">Membrane</keyword>
<keyword evidence="19" id="KW-1185">Reference proteome</keyword>
<comment type="similarity">
    <text evidence="2">Belongs to the cation transport ATPase (P-type) (TC 3.A.3) family. Type IB subfamily.</text>
</comment>
<keyword evidence="7" id="KW-0479">Metal-binding</keyword>
<dbReference type="NCBIfam" id="TIGR01525">
    <property type="entry name" value="ATPase-IB_hvy"/>
    <property type="match status" value="1"/>
</dbReference>
<evidence type="ECO:0000259" key="17">
    <source>
        <dbReference type="Pfam" id="PF00122"/>
    </source>
</evidence>
<evidence type="ECO:0000256" key="10">
    <source>
        <dbReference type="ARBA" id="ARBA00022842"/>
    </source>
</evidence>
<feature type="transmembrane region" description="Helical" evidence="16">
    <location>
        <begin position="201"/>
        <end position="221"/>
    </location>
</feature>
<evidence type="ECO:0000256" key="6">
    <source>
        <dbReference type="ARBA" id="ARBA00022692"/>
    </source>
</evidence>
<dbReference type="EMBL" id="RKLT01000008">
    <property type="protein sequence ID" value="MBX0296591.1"/>
    <property type="molecule type" value="Genomic_DNA"/>
</dbReference>
<evidence type="ECO:0000256" key="15">
    <source>
        <dbReference type="SAM" id="MobiDB-lite"/>
    </source>
</evidence>
<dbReference type="SUPFAM" id="SSF81665">
    <property type="entry name" value="Calcium ATPase, transmembrane domain M"/>
    <property type="match status" value="1"/>
</dbReference>
<dbReference type="PRINTS" id="PR00120">
    <property type="entry name" value="HATPASE"/>
</dbReference>
<dbReference type="GO" id="GO:0005507">
    <property type="term" value="F:copper ion binding"/>
    <property type="evidence" value="ECO:0007669"/>
    <property type="project" value="TreeGrafter"/>
</dbReference>
<feature type="compositionally biased region" description="Polar residues" evidence="15">
    <location>
        <begin position="11"/>
        <end position="25"/>
    </location>
</feature>
<evidence type="ECO:0000256" key="16">
    <source>
        <dbReference type="SAM" id="Phobius"/>
    </source>
</evidence>
<comment type="subcellular location">
    <subcellularLocation>
        <location evidence="1">Cell membrane</location>
        <topology evidence="1">Multi-pass membrane protein</topology>
    </subcellularLocation>
</comment>
<dbReference type="InterPro" id="IPR059000">
    <property type="entry name" value="ATPase_P-type_domA"/>
</dbReference>
<dbReference type="SFLD" id="SFLDG00002">
    <property type="entry name" value="C1.7:_P-type_atpase_like"/>
    <property type="match status" value="1"/>
</dbReference>
<protein>
    <submittedName>
        <fullName evidence="18">Copper-translocating P-type ATPase</fullName>
        <ecNumber evidence="18">3.6.3.-</ecNumber>
    </submittedName>
</protein>
<dbReference type="SUPFAM" id="SSF81653">
    <property type="entry name" value="Calcium ATPase, transduction domain A"/>
    <property type="match status" value="1"/>
</dbReference>
<accession>A0AAW4PGA2</accession>
<evidence type="ECO:0000256" key="5">
    <source>
        <dbReference type="ARBA" id="ARBA00022553"/>
    </source>
</evidence>
<dbReference type="FunFam" id="2.70.150.10:FF:000002">
    <property type="entry name" value="Copper-transporting ATPase 1, putative"/>
    <property type="match status" value="1"/>
</dbReference>
<dbReference type="PROSITE" id="PS00154">
    <property type="entry name" value="ATPASE_E1_E2"/>
    <property type="match status" value="1"/>
</dbReference>
<evidence type="ECO:0000256" key="1">
    <source>
        <dbReference type="ARBA" id="ARBA00004651"/>
    </source>
</evidence>
<evidence type="ECO:0000256" key="2">
    <source>
        <dbReference type="ARBA" id="ARBA00006024"/>
    </source>
</evidence>
<dbReference type="InterPro" id="IPR023298">
    <property type="entry name" value="ATPase_P-typ_TM_dom_sf"/>
</dbReference>
<feature type="region of interest" description="Disordered" evidence="15">
    <location>
        <begin position="302"/>
        <end position="331"/>
    </location>
</feature>
<evidence type="ECO:0000256" key="11">
    <source>
        <dbReference type="ARBA" id="ARBA00022967"/>
    </source>
</evidence>
<dbReference type="NCBIfam" id="TIGR01494">
    <property type="entry name" value="ATPase_P-type"/>
    <property type="match status" value="1"/>
</dbReference>
<dbReference type="PRINTS" id="PR00119">
    <property type="entry name" value="CATATPASE"/>
</dbReference>
<dbReference type="PANTHER" id="PTHR43520">
    <property type="entry name" value="ATP7, ISOFORM B"/>
    <property type="match status" value="1"/>
</dbReference>
<keyword evidence="18" id="KW-0378">Hydrolase</keyword>
<dbReference type="Proteomes" id="UP001430455">
    <property type="component" value="Unassembled WGS sequence"/>
</dbReference>
<evidence type="ECO:0000256" key="8">
    <source>
        <dbReference type="ARBA" id="ARBA00022741"/>
    </source>
</evidence>
<feature type="region of interest" description="Disordered" evidence="15">
    <location>
        <begin position="42"/>
        <end position="125"/>
    </location>
</feature>
<feature type="transmembrane region" description="Helical" evidence="16">
    <location>
        <begin position="135"/>
        <end position="156"/>
    </location>
</feature>
<dbReference type="InterPro" id="IPR027256">
    <property type="entry name" value="P-typ_ATPase_IB"/>
</dbReference>
<feature type="transmembrane region" description="Helical" evidence="16">
    <location>
        <begin position="412"/>
        <end position="434"/>
    </location>
</feature>
<evidence type="ECO:0000313" key="19">
    <source>
        <dbReference type="Proteomes" id="UP001430455"/>
    </source>
</evidence>
<dbReference type="Gene3D" id="3.40.50.1000">
    <property type="entry name" value="HAD superfamily/HAD-like"/>
    <property type="match status" value="1"/>
</dbReference>
<feature type="compositionally biased region" description="Basic and acidic residues" evidence="15">
    <location>
        <begin position="55"/>
        <end position="64"/>
    </location>
</feature>
<keyword evidence="5" id="KW-0597">Phosphoprotein</keyword>
<dbReference type="Gene3D" id="2.70.150.10">
    <property type="entry name" value="Calcium-transporting ATPase, cytoplasmic transduction domain A"/>
    <property type="match status" value="1"/>
</dbReference>
<dbReference type="Pfam" id="PF00702">
    <property type="entry name" value="Hydrolase"/>
    <property type="match status" value="1"/>
</dbReference>
<evidence type="ECO:0000256" key="12">
    <source>
        <dbReference type="ARBA" id="ARBA00022989"/>
    </source>
</evidence>
<feature type="compositionally biased region" description="Polar residues" evidence="15">
    <location>
        <begin position="45"/>
        <end position="54"/>
    </location>
</feature>
<dbReference type="PANTHER" id="PTHR43520:SF5">
    <property type="entry name" value="CATION-TRANSPORTING P-TYPE ATPASE-RELATED"/>
    <property type="match status" value="1"/>
</dbReference>
<name>A0AAW4PGA2_9EURY</name>
<feature type="region of interest" description="Disordered" evidence="15">
    <location>
        <begin position="1"/>
        <end position="25"/>
    </location>
</feature>
<dbReference type="RefSeq" id="WP_220581184.1">
    <property type="nucleotide sequence ID" value="NZ_RKLT01000008.1"/>
</dbReference>
<sequence length="783" mass="83825">MSNHPDHENSENPSAEGNSSHQSEGSVYCCRICQLEADAEALATTHASSEQQTHSPEHEAHTAADEATTESDSPDEHAHHEHEAEDGHRQAETGHTHHGEATHDHGANGHEGGSHDDHGAHTDHTGHEGMFRRRFWVSLVLSVPVIFFSEFIQDVFGYTAPTFPGSAWITPVLAVIVFGYGGVPFLSMARTELENREPGMMMLISLAITVAFVYSIGSLFLPGTTPFFWELVTLIDIMLLGHWMEMRSVRQASGALDELAKLMPDIAERVTESGDTEEVPVSELGEDDVVLVRPGASVPADGEVVEGESSVDESMITGESRPVGKEPGSEVVAGTVNQDGSLRIKITKTGEETTLAGIMRLVDEAQKSKSRTQLLADKAAGWLFYIALGVAAITAVAWVVATGYNITVLERVVTVLVIACPHALGLAVPLVVAINTSTAAQNGMLIRDRIAMEESRNLDTVMFDKTGTLTKGEQGVVGVETAGDWTEERAFEVAAGVEGDSEHMIARAIRDAAEERDIQRAKVSNFENFRGLGVRATVDGETVHIGGPNLIEKFGIERSNEIAAFAEEAGSNAETVIYLVHDESEVVAAFALADVIREESRQAIEALHAMDIEVAMLTGDSEDVARAVSEELGIDQYFAEVLPDEKDTKVEALQSEGKLVAMVGDGVNDAPALTRADVGIAIGSGTDVAIESGDIILVDNNPLDVVRLIKLSKASYRKMQENLVWATGYNVFALPLAAGVLAPIGILLSPAIGAVFMSLSTIIVAINARRLRSADISVPGIDA</sequence>
<organism evidence="18 19">
    <name type="scientific">Haloarcula nitratireducens</name>
    <dbReference type="NCBI Taxonomy" id="2487749"/>
    <lineage>
        <taxon>Archaea</taxon>
        <taxon>Methanobacteriati</taxon>
        <taxon>Methanobacteriota</taxon>
        <taxon>Stenosarchaea group</taxon>
        <taxon>Halobacteria</taxon>
        <taxon>Halobacteriales</taxon>
        <taxon>Haloarculaceae</taxon>
        <taxon>Haloarcula</taxon>
    </lineage>
</organism>
<keyword evidence="6 16" id="KW-0812">Transmembrane</keyword>
<feature type="transmembrane region" description="Helical" evidence="16">
    <location>
        <begin position="747"/>
        <end position="766"/>
    </location>
</feature>
<dbReference type="InterPro" id="IPR036412">
    <property type="entry name" value="HAD-like_sf"/>
</dbReference>
<feature type="compositionally biased region" description="Basic and acidic residues" evidence="15">
    <location>
        <begin position="1"/>
        <end position="10"/>
    </location>
</feature>
<evidence type="ECO:0000313" key="18">
    <source>
        <dbReference type="EMBL" id="MBX0296591.1"/>
    </source>
</evidence>
<dbReference type="InterPro" id="IPR008250">
    <property type="entry name" value="ATPase_P-typ_transduc_dom_A_sf"/>
</dbReference>
<dbReference type="InterPro" id="IPR023214">
    <property type="entry name" value="HAD_sf"/>
</dbReference>
<feature type="transmembrane region" description="Helical" evidence="16">
    <location>
        <begin position="168"/>
        <end position="189"/>
    </location>
</feature>
<dbReference type="Gene3D" id="3.40.1110.10">
    <property type="entry name" value="Calcium-transporting ATPase, cytoplasmic domain N"/>
    <property type="match status" value="1"/>
</dbReference>